<dbReference type="Gene3D" id="3.40.50.720">
    <property type="entry name" value="NAD(P)-binding Rossmann-like Domain"/>
    <property type="match status" value="1"/>
</dbReference>
<dbReference type="InterPro" id="IPR036291">
    <property type="entry name" value="NAD(P)-bd_dom_sf"/>
</dbReference>
<organism evidence="3 4">
    <name type="scientific">Halobacillus alkaliphilus</name>
    <dbReference type="NCBI Taxonomy" id="396056"/>
    <lineage>
        <taxon>Bacteria</taxon>
        <taxon>Bacillati</taxon>
        <taxon>Bacillota</taxon>
        <taxon>Bacilli</taxon>
        <taxon>Bacillales</taxon>
        <taxon>Bacillaceae</taxon>
        <taxon>Halobacillus</taxon>
    </lineage>
</organism>
<reference evidence="4" key="1">
    <citation type="submission" date="2016-10" db="EMBL/GenBank/DDBJ databases">
        <authorList>
            <person name="Varghese N."/>
            <person name="Submissions S."/>
        </authorList>
    </citation>
    <scope>NUCLEOTIDE SEQUENCE [LARGE SCALE GENOMIC DNA]</scope>
    <source>
        <strain evidence="4">FP5</strain>
    </source>
</reference>
<protein>
    <submittedName>
        <fullName evidence="3">UDP-glucose 4-epimerase</fullName>
    </submittedName>
</protein>
<dbReference type="RefSeq" id="WP_089751677.1">
    <property type="nucleotide sequence ID" value="NZ_FOOG01000012.1"/>
</dbReference>
<dbReference type="Proteomes" id="UP000198897">
    <property type="component" value="Unassembled WGS sequence"/>
</dbReference>
<dbReference type="PANTHER" id="PTHR43000">
    <property type="entry name" value="DTDP-D-GLUCOSE 4,6-DEHYDRATASE-RELATED"/>
    <property type="match status" value="1"/>
</dbReference>
<accession>A0A1I2MAW1</accession>
<dbReference type="Gene3D" id="3.90.25.10">
    <property type="entry name" value="UDP-galactose 4-epimerase, domain 1"/>
    <property type="match status" value="1"/>
</dbReference>
<proteinExistence type="inferred from homology"/>
<dbReference type="EMBL" id="FOOG01000012">
    <property type="protein sequence ID" value="SFF87949.1"/>
    <property type="molecule type" value="Genomic_DNA"/>
</dbReference>
<gene>
    <name evidence="3" type="ORF">SAMN05216353_1128</name>
</gene>
<dbReference type="OrthoDB" id="9771073at2"/>
<comment type="similarity">
    <text evidence="1">Belongs to the NAD(P)-dependent epimerase/dehydratase family.</text>
</comment>
<dbReference type="Pfam" id="PF01370">
    <property type="entry name" value="Epimerase"/>
    <property type="match status" value="1"/>
</dbReference>
<dbReference type="InterPro" id="IPR001509">
    <property type="entry name" value="Epimerase_deHydtase"/>
</dbReference>
<feature type="domain" description="NAD-dependent epimerase/dehydratase" evidence="2">
    <location>
        <begin position="3"/>
        <end position="233"/>
    </location>
</feature>
<evidence type="ECO:0000256" key="1">
    <source>
        <dbReference type="ARBA" id="ARBA00007637"/>
    </source>
</evidence>
<name>A0A1I2MAW1_9BACI</name>
<dbReference type="SUPFAM" id="SSF51735">
    <property type="entry name" value="NAD(P)-binding Rossmann-fold domains"/>
    <property type="match status" value="1"/>
</dbReference>
<dbReference type="AlphaFoldDB" id="A0A1I2MAW1"/>
<evidence type="ECO:0000313" key="3">
    <source>
        <dbReference type="EMBL" id="SFF87949.1"/>
    </source>
</evidence>
<evidence type="ECO:0000259" key="2">
    <source>
        <dbReference type="Pfam" id="PF01370"/>
    </source>
</evidence>
<sequence length="308" mass="34351">MKILVTGGAGFIGSQLVNLLLAEGHTPIILDNFSNGRKENVPSGVKIYKKNLLCEKVERIFEKEKPDIVMHLAAQVSVAKSLENPAEDTAVNVLGTVKLLEYSIKYGVKKFIFSSSSAVYGYTSEPIHEESSTSPISFYGTSKLVSETYIKLFNTLYNLPYTIFRYANVYGPRQRSDGEGGVISIFIEQLLRNEAPVIFGDGNQTRDFVYVDDVARANLLAITNADNQIINIGSNTQTSINLLYTLLSNQLHSLQKPNYVAKREGDILHSNLLNSKALNYLKWEPQYDLSAGLDSTVEYFKTKLKNDE</sequence>
<keyword evidence="4" id="KW-1185">Reference proteome</keyword>
<evidence type="ECO:0000313" key="4">
    <source>
        <dbReference type="Proteomes" id="UP000198897"/>
    </source>
</evidence>